<organism evidence="2 3">
    <name type="scientific">Tetrapyrgos nigripes</name>
    <dbReference type="NCBI Taxonomy" id="182062"/>
    <lineage>
        <taxon>Eukaryota</taxon>
        <taxon>Fungi</taxon>
        <taxon>Dikarya</taxon>
        <taxon>Basidiomycota</taxon>
        <taxon>Agaricomycotina</taxon>
        <taxon>Agaricomycetes</taxon>
        <taxon>Agaricomycetidae</taxon>
        <taxon>Agaricales</taxon>
        <taxon>Marasmiineae</taxon>
        <taxon>Marasmiaceae</taxon>
        <taxon>Tetrapyrgos</taxon>
    </lineage>
</organism>
<protein>
    <submittedName>
        <fullName evidence="2">Uncharacterized protein</fullName>
    </submittedName>
</protein>
<gene>
    <name evidence="2" type="ORF">D9758_017111</name>
</gene>
<dbReference type="InterPro" id="IPR004242">
    <property type="entry name" value="Transposase_21"/>
</dbReference>
<feature type="region of interest" description="Disordered" evidence="1">
    <location>
        <begin position="457"/>
        <end position="476"/>
    </location>
</feature>
<evidence type="ECO:0000313" key="2">
    <source>
        <dbReference type="EMBL" id="KAF5333862.1"/>
    </source>
</evidence>
<dbReference type="OrthoDB" id="2634326at2759"/>
<dbReference type="PANTHER" id="PTHR46579">
    <property type="entry name" value="F5/8 TYPE C DOMAIN-CONTAINING PROTEIN-RELATED"/>
    <property type="match status" value="1"/>
</dbReference>
<proteinExistence type="predicted"/>
<evidence type="ECO:0000313" key="3">
    <source>
        <dbReference type="Proteomes" id="UP000559256"/>
    </source>
</evidence>
<dbReference type="PANTHER" id="PTHR46579:SF1">
    <property type="entry name" value="F5_8 TYPE C DOMAIN-CONTAINING PROTEIN"/>
    <property type="match status" value="1"/>
</dbReference>
<keyword evidence="3" id="KW-1185">Reference proteome</keyword>
<evidence type="ECO:0000256" key="1">
    <source>
        <dbReference type="SAM" id="MobiDB-lite"/>
    </source>
</evidence>
<reference evidence="2 3" key="1">
    <citation type="journal article" date="2020" name="ISME J.">
        <title>Uncovering the hidden diversity of litter-decomposition mechanisms in mushroom-forming fungi.</title>
        <authorList>
            <person name="Floudas D."/>
            <person name="Bentzer J."/>
            <person name="Ahren D."/>
            <person name="Johansson T."/>
            <person name="Persson P."/>
            <person name="Tunlid A."/>
        </authorList>
    </citation>
    <scope>NUCLEOTIDE SEQUENCE [LARGE SCALE GENOMIC DNA]</scope>
    <source>
        <strain evidence="2 3">CBS 291.85</strain>
    </source>
</reference>
<dbReference type="Proteomes" id="UP000559256">
    <property type="component" value="Unassembled WGS sequence"/>
</dbReference>
<sequence length="1899" mass="213721">MTPTAEELDTNHQLLLHRPLQKKGRSPTAYDASLAAVLPGGSLFLTTPYQDLPVYQVEPIVEGMTMRRDFRFGQYDYLQWPQQWCQQLCHIACILRRPPPGHQFDVMWWTPTIDCFKEECRGIASGLGKLRAGKAEELRLLVAELRGRCSLFIASHENETEVELAQQCSQRLLERMNRLHSLLLTFRQICYTIASLQRLFLELHALLEYCTIYKPRMAGKSLPASIAAAVVGAWTSNLEAAEALFRAGIPFWFLRRVDEVPAVSVGKLASLVVPDDLCLDNAPFPEPIIYRTGVPNTELQYSAIHKHLNSAFNTYSPFESSAESRLQITPPSALVLSGPQRTTPSKSRHHPYPKSPKNASSSARDKFHLVSHSLFLTSPCWGPALSRVNQSNPPVPIQGGYAFPDPSLFVTVQKREKMFKYCWNWLQFRDVLLFRVTQPSPRLIPNSTWRQILNGELTSTTQPSSSSSQRPSRTASAKATARDLLGNCLLSTGVEVDLENPPSFVMWRERSFSEPSDISEKVAQEIIWEVAQLNFRCELRALDQALTPRLSDEQRLEQSARLSACFLGADVESILTVEFDWADGGFAAKVPSSRKKALFGLRDVMKRWPKFNERCSTASGNALEVTFYNDSALEVFESDVHRLLEGRATYFTTRVPNMYGSRDDALGFTSSEMGRTQRTTTCTKCSEYPNGHPVLSRDYAEHLLNRHNDAQTPSVVAPTASTPEGSMDQLTSLLTAVTVSDPGPDIHKQPTKLFTSREEFQRDIKIDTSGNRIGFGDIEQGLNSVVNVQPPTEPPASHHPSLSRRASRVSLSLIRKICNPKLVRMVRSINAVKDEAISIRENLLQLTRHNLDFSDKQAVLKRQEALKQANTRINQLSATLLSMRKLSDPSYTSAAEEARSELRKADSVLSIIGMDLPSPEGSSAPTPFSSDYLFENPLAGVGVATRMVIFLTVACALVIGISHRDCDFIVSAVWNIVAAATSLFCPSSAAPTSEQHVQRQLMAQLPSSLYTALNALRLDSKTTVFAPEFSQTAVKAQYPDQCNNMIVGKDGRSACGTSLLHARNGNMRPIKPYAVNSLQEHLARILANPELEKYCDTAVDEALRKVNGEINGGASNEPMTSVFDGDFLRQFTGPGGVGTLFIDRGDKARLALALQVDFFNPNGNRHRGKTASIGLVSFAILNLPHEIRNKPENLFLAAIIPGPREPNDEDFSNYMTPIIDMCLPGWKGVHLSRTGKHQEGRAMQYAVVLSVNDLPAARKVAGAAGHTSGWCTVCQNYHRTYNTCFEQWVKHDVQELRRLAEASRDANCSAERQAIFEASGVRWSELWRLPYWDPTKMLVVDSMHCVLEGLVHYHCRHVLGINAEAAGKEAAMDPAFHHNWKLYDELQVPKAYQLDGNKLDSQLKSVSNIHDLLEAALECNEGVPDTMMLRKRLSTKRLPPLRFVAWSLGIHETRDREKFAQYAKRKNPRKAMRKVKVIFNNEVITPDVPQPRKVKVIFNNEVVIPVFQIKSIDAFVDVLIEWRLKMPFVPSESKSDSHIDVKSIQHIQHVINNTSVPSWVNTVPHNYSEKVAGTIKADEWRTLVTIHLPIALVSLWDWDEDKASLRTRKVLDHTMKLFQAVNIVCRFTMSDERAKAYVGFLKEWVDDLYALHPHTQGSRRIRPNVHVAFHIYDFLKLFGPVISWWTFPFERLVGALQKINTNDHIGGEYFILQSSFSFILTSNFTGELEQTILHTFSRATNFRRLVSRPDCDEMITQFQELFDKAYGSRSDQFESYNDFAPNSKTDSHAYYKYAGVFYSRAKTHLGNSFVRYVHGNQSHVGSIQEIKNCGEHVVFIIQRQLPLPSGEREPFRFPWYPARTFSTKTSTELHTISPSAVVCHVARYQYSADRVVVVDLARD</sequence>
<name>A0A8H5C4L1_9AGAR</name>
<comment type="caution">
    <text evidence="2">The sequence shown here is derived from an EMBL/GenBank/DDBJ whole genome shotgun (WGS) entry which is preliminary data.</text>
</comment>
<dbReference type="Pfam" id="PF02992">
    <property type="entry name" value="Transposase_21"/>
    <property type="match status" value="1"/>
</dbReference>
<dbReference type="EMBL" id="JAACJM010000282">
    <property type="protein sequence ID" value="KAF5333862.1"/>
    <property type="molecule type" value="Genomic_DNA"/>
</dbReference>
<feature type="compositionally biased region" description="Low complexity" evidence="1">
    <location>
        <begin position="458"/>
        <end position="476"/>
    </location>
</feature>
<feature type="region of interest" description="Disordered" evidence="1">
    <location>
        <begin position="333"/>
        <end position="362"/>
    </location>
</feature>
<accession>A0A8H5C4L1</accession>